<organism evidence="1 2">
    <name type="scientific">Hibiscus sabdariffa</name>
    <name type="common">roselle</name>
    <dbReference type="NCBI Taxonomy" id="183260"/>
    <lineage>
        <taxon>Eukaryota</taxon>
        <taxon>Viridiplantae</taxon>
        <taxon>Streptophyta</taxon>
        <taxon>Embryophyta</taxon>
        <taxon>Tracheophyta</taxon>
        <taxon>Spermatophyta</taxon>
        <taxon>Magnoliopsida</taxon>
        <taxon>eudicotyledons</taxon>
        <taxon>Gunneridae</taxon>
        <taxon>Pentapetalae</taxon>
        <taxon>rosids</taxon>
        <taxon>malvids</taxon>
        <taxon>Malvales</taxon>
        <taxon>Malvaceae</taxon>
        <taxon>Malvoideae</taxon>
        <taxon>Hibiscus</taxon>
    </lineage>
</organism>
<sequence length="105" mass="12317">MKEVEYKQKWGEVAPSPLINPTKSSTCPSLDTILEEGMWLSVLEKISEKDNGGICEDDPSMLWLSLLERWKSFELIIRRSLEKMEEFNKFNAEEERLLFNKFMAL</sequence>
<name>A0ABR2APJ2_9ROSI</name>
<evidence type="ECO:0000313" key="1">
    <source>
        <dbReference type="EMBL" id="KAK8495564.1"/>
    </source>
</evidence>
<keyword evidence="2" id="KW-1185">Reference proteome</keyword>
<reference evidence="1 2" key="1">
    <citation type="journal article" date="2024" name="G3 (Bethesda)">
        <title>Genome assembly of Hibiscus sabdariffa L. provides insights into metabolisms of medicinal natural products.</title>
        <authorList>
            <person name="Kim T."/>
        </authorList>
    </citation>
    <scope>NUCLEOTIDE SEQUENCE [LARGE SCALE GENOMIC DNA]</scope>
    <source>
        <strain evidence="1">TK-2024</strain>
        <tissue evidence="1">Old leaves</tissue>
    </source>
</reference>
<proteinExistence type="predicted"/>
<accession>A0ABR2APJ2</accession>
<dbReference type="EMBL" id="JBBPBM010000424">
    <property type="protein sequence ID" value="KAK8495564.1"/>
    <property type="molecule type" value="Genomic_DNA"/>
</dbReference>
<evidence type="ECO:0000313" key="2">
    <source>
        <dbReference type="Proteomes" id="UP001472677"/>
    </source>
</evidence>
<comment type="caution">
    <text evidence="1">The sequence shown here is derived from an EMBL/GenBank/DDBJ whole genome shotgun (WGS) entry which is preliminary data.</text>
</comment>
<dbReference type="Proteomes" id="UP001472677">
    <property type="component" value="Unassembled WGS sequence"/>
</dbReference>
<protein>
    <submittedName>
        <fullName evidence="1">Uncharacterized protein</fullName>
    </submittedName>
</protein>
<gene>
    <name evidence="1" type="ORF">V6N12_073339</name>
</gene>
<dbReference type="PANTHER" id="PTHR36063:SF3">
    <property type="entry name" value="PROTEIN, PUTATIVE-RELATED"/>
    <property type="match status" value="1"/>
</dbReference>
<dbReference type="PANTHER" id="PTHR36063">
    <property type="entry name" value="ARABIDOPSIS THALIANA GENOMIC DNA, CHROMOSOME 5, P1 CLONE:MOK16"/>
    <property type="match status" value="1"/>
</dbReference>